<protein>
    <submittedName>
        <fullName evidence="3">DUF5916 domain-containing protein</fullName>
    </submittedName>
</protein>
<feature type="signal peptide" evidence="1">
    <location>
        <begin position="1"/>
        <end position="20"/>
    </location>
</feature>
<evidence type="ECO:0000259" key="2">
    <source>
        <dbReference type="Pfam" id="PF19313"/>
    </source>
</evidence>
<reference evidence="4" key="1">
    <citation type="journal article" date="2019" name="Int. J. Syst. Evol. Microbiol.">
        <title>The Global Catalogue of Microorganisms (GCM) 10K type strain sequencing project: providing services to taxonomists for standard genome sequencing and annotation.</title>
        <authorList>
            <consortium name="The Broad Institute Genomics Platform"/>
            <consortium name="The Broad Institute Genome Sequencing Center for Infectious Disease"/>
            <person name="Wu L."/>
            <person name="Ma J."/>
        </authorList>
    </citation>
    <scope>NUCLEOTIDE SEQUENCE [LARGE SCALE GENOMIC DNA]</scope>
    <source>
        <strain evidence="4">KACC 11407</strain>
    </source>
</reference>
<dbReference type="InterPro" id="IPR045670">
    <property type="entry name" value="DUF5916"/>
</dbReference>
<keyword evidence="4" id="KW-1185">Reference proteome</keyword>
<keyword evidence="1" id="KW-0732">Signal</keyword>
<gene>
    <name evidence="3" type="ORF">ACFPN1_06285</name>
</gene>
<feature type="domain" description="DUF5916" evidence="2">
    <location>
        <begin position="455"/>
        <end position="765"/>
    </location>
</feature>
<comment type="caution">
    <text evidence="3">The sequence shown here is derived from an EMBL/GenBank/DDBJ whole genome shotgun (WGS) entry which is preliminary data.</text>
</comment>
<evidence type="ECO:0000313" key="4">
    <source>
        <dbReference type="Proteomes" id="UP001596036"/>
    </source>
</evidence>
<dbReference type="SUPFAM" id="SSF49344">
    <property type="entry name" value="CBD9-like"/>
    <property type="match status" value="1"/>
</dbReference>
<organism evidence="3 4">
    <name type="scientific">Lysobacter yangpyeongensis</name>
    <dbReference type="NCBI Taxonomy" id="346182"/>
    <lineage>
        <taxon>Bacteria</taxon>
        <taxon>Pseudomonadati</taxon>
        <taxon>Pseudomonadota</taxon>
        <taxon>Gammaproteobacteria</taxon>
        <taxon>Lysobacterales</taxon>
        <taxon>Lysobacteraceae</taxon>
        <taxon>Lysobacter</taxon>
    </lineage>
</organism>
<dbReference type="EMBL" id="JBHSNM010000001">
    <property type="protein sequence ID" value="MFC5569666.1"/>
    <property type="molecule type" value="Genomic_DNA"/>
</dbReference>
<accession>A0ABW0SLW6</accession>
<dbReference type="Pfam" id="PF19313">
    <property type="entry name" value="DUF5916"/>
    <property type="match status" value="2"/>
</dbReference>
<sequence>MRATLTTAILAALAAPPAFAAVEIDGRIDPAEWQGAQHVTDFRLTQPLSRAPAPQPTEAWILATEKGLAIAFRNTQAPGIPRTRQRAQRDQGAQADRVNLYVDFDGDGRTGYNFTVLLSNSIIDTTITNENQFNPDWDGDWRHATSEDEAGWSVEMLIPWHIAPMRDVDNGTRTLGIQLDRVIGATGERASWPAISFQDTRFLTALNRVQVPAYSQSLLAITPYVSGVFDNVAGKSDFDTGADIFWKPNGKFQLSATLNPDFGQVESDQLVVNFSAQESFFSDKRPFFTENQNYFDVPFGSTNNNNRLIYTRRVGANADDGSGAGDVTAAVKVNGSMGPMNYGVFAATEADEAGRDFYAVRTSHDAATHGIGAMVTRVDRPCYAQDDLGACLERQANVYEVDHRWTPTPQWSIRTTLVGSDVDGIGTDAFGRPDANESGSDMGGQMRIDWDMGEGWRQQLYLLHLGDKLQLNDFGFLERNNFNYARYDLGKRFTNLPETSQYNAADWHWAVSRRVNDHGLHIADAWAVNRNGQLRDGGNDFGEVAMWTSGHDDRILRGNGVVNLPAKYFLFYERNRPRQGDGHWEFYGNARWTSEGLDTPAKSQLQLDLEPTYHVNDRLRFFTAWYFEHNQDWLLWRGGNLLGSYEENMILLNAGSVFLINDKQELRVRLEAIGLDAKQGRAYRVAANGEPVPSAEAIPDVGLRNLGFQVRYRYELAPLSYLYIAYVRGGSFFEELEGGGFRARDEFTDAFSLRDSEQLLVKLSYRFEL</sequence>
<dbReference type="RefSeq" id="WP_386753864.1">
    <property type="nucleotide sequence ID" value="NZ_JBHSNM010000001.1"/>
</dbReference>
<evidence type="ECO:0000256" key="1">
    <source>
        <dbReference type="SAM" id="SignalP"/>
    </source>
</evidence>
<evidence type="ECO:0000313" key="3">
    <source>
        <dbReference type="EMBL" id="MFC5569666.1"/>
    </source>
</evidence>
<dbReference type="Gene3D" id="2.60.40.1190">
    <property type="match status" value="1"/>
</dbReference>
<name>A0ABW0SLW6_9GAMM</name>
<proteinExistence type="predicted"/>
<feature type="chain" id="PRO_5046792585" evidence="1">
    <location>
        <begin position="21"/>
        <end position="769"/>
    </location>
</feature>
<feature type="domain" description="DUF5916" evidence="2">
    <location>
        <begin position="219"/>
        <end position="319"/>
    </location>
</feature>
<dbReference type="Proteomes" id="UP001596036">
    <property type="component" value="Unassembled WGS sequence"/>
</dbReference>